<proteinExistence type="predicted"/>
<sequence length="250" mass="27749">MGFVLVIDFWPAKQEQLLGIPYGNRQLNLCCLSGQTEMLQFDQLRNLSLSSCDQYQFKAGPSKLIVDTSIFLDSISLCIWKYLSVQNSHESGSSPLNIGISTLNLFRSPAFSSLSAFFLFRTSPIFRSVSATLLDVASLSFPFTIAESCTADSDNRSLIIKRSFASDSIIIRSIYCCFSDSSPISSKFFAISLKLASITSILLNSFFSPDFLHRSELRIPQFTLQSPCSSLSQEVTSYKLSDPKLTPFPA</sequence>
<accession>A0A9I9EKV8</accession>
<dbReference type="Gramene" id="MELO3C035135.2.1">
    <property type="protein sequence ID" value="MELO3C035135.2.1"/>
    <property type="gene ID" value="MELO3C035135.2"/>
</dbReference>
<reference evidence="1" key="1">
    <citation type="submission" date="2023-03" db="UniProtKB">
        <authorList>
            <consortium name="EnsemblPlants"/>
        </authorList>
    </citation>
    <scope>IDENTIFICATION</scope>
</reference>
<evidence type="ECO:0000313" key="1">
    <source>
        <dbReference type="EnsemblPlants" id="MELO3C035135.2.1"/>
    </source>
</evidence>
<protein>
    <submittedName>
        <fullName evidence="1">Uncharacterized protein</fullName>
    </submittedName>
</protein>
<organism evidence="1">
    <name type="scientific">Cucumis melo</name>
    <name type="common">Muskmelon</name>
    <dbReference type="NCBI Taxonomy" id="3656"/>
    <lineage>
        <taxon>Eukaryota</taxon>
        <taxon>Viridiplantae</taxon>
        <taxon>Streptophyta</taxon>
        <taxon>Embryophyta</taxon>
        <taxon>Tracheophyta</taxon>
        <taxon>Spermatophyta</taxon>
        <taxon>Magnoliopsida</taxon>
        <taxon>eudicotyledons</taxon>
        <taxon>Gunneridae</taxon>
        <taxon>Pentapetalae</taxon>
        <taxon>rosids</taxon>
        <taxon>fabids</taxon>
        <taxon>Cucurbitales</taxon>
        <taxon>Cucurbitaceae</taxon>
        <taxon>Benincaseae</taxon>
        <taxon>Cucumis</taxon>
    </lineage>
</organism>
<name>A0A9I9EKV8_CUCME</name>
<dbReference type="EnsemblPlants" id="MELO3C035135.2.1">
    <property type="protein sequence ID" value="MELO3C035135.2.1"/>
    <property type="gene ID" value="MELO3C035135.2"/>
</dbReference>
<dbReference type="AlphaFoldDB" id="A0A9I9EKV8"/>